<feature type="domain" description="DUF1835" evidence="7">
    <location>
        <begin position="191"/>
        <end position="297"/>
    </location>
</feature>
<dbReference type="InterPro" id="IPR013325">
    <property type="entry name" value="RNA_pol_sigma_r2"/>
</dbReference>
<dbReference type="InterPro" id="IPR039425">
    <property type="entry name" value="RNA_pol_sigma-70-like"/>
</dbReference>
<evidence type="ECO:0000256" key="1">
    <source>
        <dbReference type="ARBA" id="ARBA00010641"/>
    </source>
</evidence>
<evidence type="ECO:0000259" key="6">
    <source>
        <dbReference type="Pfam" id="PF08281"/>
    </source>
</evidence>
<proteinExistence type="inferred from homology"/>
<evidence type="ECO:0000259" key="5">
    <source>
        <dbReference type="Pfam" id="PF04542"/>
    </source>
</evidence>
<feature type="domain" description="RNA polymerase sigma-70 region 2" evidence="5">
    <location>
        <begin position="20"/>
        <end position="85"/>
    </location>
</feature>
<dbReference type="NCBIfam" id="TIGR02937">
    <property type="entry name" value="sigma70-ECF"/>
    <property type="match status" value="1"/>
</dbReference>
<dbReference type="CDD" id="cd06171">
    <property type="entry name" value="Sigma70_r4"/>
    <property type="match status" value="1"/>
</dbReference>
<organism evidence="8 9">
    <name type="scientific">Paenibacillus etheri</name>
    <dbReference type="NCBI Taxonomy" id="1306852"/>
    <lineage>
        <taxon>Bacteria</taxon>
        <taxon>Bacillati</taxon>
        <taxon>Bacillota</taxon>
        <taxon>Bacilli</taxon>
        <taxon>Bacillales</taxon>
        <taxon>Paenibacillaceae</taxon>
        <taxon>Paenibacillus</taxon>
    </lineage>
</organism>
<dbReference type="OrthoDB" id="127805at2"/>
<keyword evidence="9" id="KW-1185">Reference proteome</keyword>
<dbReference type="InterPro" id="IPR013324">
    <property type="entry name" value="RNA_pol_sigma_r3/r4-like"/>
</dbReference>
<dbReference type="SUPFAM" id="SSF88659">
    <property type="entry name" value="Sigma3 and sigma4 domains of RNA polymerase sigma factors"/>
    <property type="match status" value="1"/>
</dbReference>
<evidence type="ECO:0000313" key="9">
    <source>
        <dbReference type="Proteomes" id="UP000054709"/>
    </source>
</evidence>
<dbReference type="PANTHER" id="PTHR43133">
    <property type="entry name" value="RNA POLYMERASE ECF-TYPE SIGMA FACTO"/>
    <property type="match status" value="1"/>
</dbReference>
<evidence type="ECO:0000313" key="8">
    <source>
        <dbReference type="EMBL" id="KTD85013.1"/>
    </source>
</evidence>
<dbReference type="InterPro" id="IPR014284">
    <property type="entry name" value="RNA_pol_sigma-70_dom"/>
</dbReference>
<dbReference type="SUPFAM" id="SSF88946">
    <property type="entry name" value="Sigma2 domain of RNA polymerase sigma factors"/>
    <property type="match status" value="1"/>
</dbReference>
<dbReference type="InterPro" id="IPR014973">
    <property type="entry name" value="DUF1835"/>
</dbReference>
<comment type="caution">
    <text evidence="8">The sequence shown here is derived from an EMBL/GenBank/DDBJ whole genome shotgun (WGS) entry which is preliminary data.</text>
</comment>
<evidence type="ECO:0000259" key="7">
    <source>
        <dbReference type="Pfam" id="PF08874"/>
    </source>
</evidence>
<evidence type="ECO:0000256" key="4">
    <source>
        <dbReference type="ARBA" id="ARBA00023163"/>
    </source>
</evidence>
<evidence type="ECO:0000256" key="2">
    <source>
        <dbReference type="ARBA" id="ARBA00023015"/>
    </source>
</evidence>
<protein>
    <submittedName>
        <fullName evidence="8">RNA polymerase subunit sigma</fullName>
    </submittedName>
</protein>
<dbReference type="PANTHER" id="PTHR43133:SF51">
    <property type="entry name" value="RNA POLYMERASE SIGMA FACTOR"/>
    <property type="match status" value="1"/>
</dbReference>
<accession>A0A0W1AUR2</accession>
<keyword evidence="4" id="KW-0804">Transcription</keyword>
<reference evidence="8 9" key="1">
    <citation type="journal article" date="2015" name="Int. Biodeterior. Biodegradation">
        <title>Physiological and genetic screening methods for the isolation of methyl tert-butyl ether-degrading bacteria for bioremediation purposes.</title>
        <authorList>
            <person name="Guisado I.M."/>
            <person name="Purswani J."/>
            <person name="Gonzalez Lopez J."/>
            <person name="Pozo C."/>
        </authorList>
    </citation>
    <scope>NUCLEOTIDE SEQUENCE [LARGE SCALE GENOMIC DNA]</scope>
    <source>
        <strain evidence="8 9">SH7</strain>
    </source>
</reference>
<dbReference type="InterPro" id="IPR013249">
    <property type="entry name" value="RNA_pol_sigma70_r4_t2"/>
</dbReference>
<dbReference type="GO" id="GO:0016987">
    <property type="term" value="F:sigma factor activity"/>
    <property type="evidence" value="ECO:0007669"/>
    <property type="project" value="UniProtKB-KW"/>
</dbReference>
<dbReference type="Pfam" id="PF08281">
    <property type="entry name" value="Sigma70_r4_2"/>
    <property type="match status" value="1"/>
</dbReference>
<dbReference type="InterPro" id="IPR036388">
    <property type="entry name" value="WH-like_DNA-bd_sf"/>
</dbReference>
<keyword evidence="3" id="KW-0731">Sigma factor</keyword>
<dbReference type="Pfam" id="PF04542">
    <property type="entry name" value="Sigma70_r2"/>
    <property type="match status" value="1"/>
</dbReference>
<dbReference type="AlphaFoldDB" id="A0A0W1AUR2"/>
<dbReference type="GO" id="GO:0003677">
    <property type="term" value="F:DNA binding"/>
    <property type="evidence" value="ECO:0007669"/>
    <property type="project" value="InterPro"/>
</dbReference>
<dbReference type="RefSeq" id="WP_060625203.1">
    <property type="nucleotide sequence ID" value="NZ_LCZJ02000032.1"/>
</dbReference>
<dbReference type="Pfam" id="PF08874">
    <property type="entry name" value="DUF1835"/>
    <property type="match status" value="1"/>
</dbReference>
<sequence length="518" mass="59456">MLQYIEEAGRGDRQAFEQIVRHFTPMANAVAYEKLHDYQLAEDAVQEAFTEAFLNLNKLRAVEAFPGWFKAIVARQCYRILRRKQHPALPYDEAVESTESSCSVADIIEKKEARRMLHESIAALTSNMRIAVQLYYFQGYSLQEIADFLGTSVPVLKKRLFDARRKLKGALPVADVLSVFNHLYEGGKGVLHIVNGDVVGDKLRQGIVQGDVLVWREVYSHGQVFLEPAEQNNRLIRAQYLEQTMGIPQMEFIQGSESQEKILADFHKYEEVVLWFEHDLFDQTMLCYLLHWFSKQKKGSTKLSLLCIGEYPGIELFRGLGQLSVEQMETLSGTWKLIGDKELEVGQSLWEAYVSPNPETLQQRLTTDTSALPFAYDAFVAHLSRFPSTYNGLGIVEQMTLEMIHAGIKSPYELFKNVGDKLHILGMGDLQYWHILRQMAQDPCPLLHKRGLKELPGYNEPVMQIQDSEVELTAFGKKVMSGKEDWVKRKEIDEWYGGVHLQGVTPRWRWNWSSQTIQ</sequence>
<dbReference type="EMBL" id="LCZJ02000032">
    <property type="protein sequence ID" value="KTD85013.1"/>
    <property type="molecule type" value="Genomic_DNA"/>
</dbReference>
<keyword evidence="2" id="KW-0805">Transcription regulation</keyword>
<gene>
    <name evidence="8" type="ORF">UQ64_00580</name>
</gene>
<dbReference type="InterPro" id="IPR007627">
    <property type="entry name" value="RNA_pol_sigma70_r2"/>
</dbReference>
<name>A0A0W1AUR2_9BACL</name>
<comment type="similarity">
    <text evidence="1">Belongs to the sigma-70 factor family. ECF subfamily.</text>
</comment>
<dbReference type="Gene3D" id="1.10.1740.10">
    <property type="match status" value="1"/>
</dbReference>
<feature type="domain" description="RNA polymerase sigma factor 70 region 4 type 2" evidence="6">
    <location>
        <begin position="115"/>
        <end position="167"/>
    </location>
</feature>
<evidence type="ECO:0000256" key="3">
    <source>
        <dbReference type="ARBA" id="ARBA00023082"/>
    </source>
</evidence>
<dbReference type="Gene3D" id="1.10.10.10">
    <property type="entry name" value="Winged helix-like DNA-binding domain superfamily/Winged helix DNA-binding domain"/>
    <property type="match status" value="1"/>
</dbReference>
<dbReference type="GO" id="GO:0006352">
    <property type="term" value="P:DNA-templated transcription initiation"/>
    <property type="evidence" value="ECO:0007669"/>
    <property type="project" value="InterPro"/>
</dbReference>
<dbReference type="Proteomes" id="UP000054709">
    <property type="component" value="Unassembled WGS sequence"/>
</dbReference>